<dbReference type="OrthoDB" id="7042322at2759"/>
<dbReference type="Gene3D" id="3.40.640.10">
    <property type="entry name" value="Type I PLP-dependent aspartate aminotransferase-like (Major domain)"/>
    <property type="match status" value="1"/>
</dbReference>
<dbReference type="PANTHER" id="PTHR43795">
    <property type="entry name" value="BIFUNCTIONAL ASPARTATE AMINOTRANSFERASE AND GLUTAMATE/ASPARTATE-PREPHENATE AMINOTRANSFERASE-RELATED"/>
    <property type="match status" value="1"/>
</dbReference>
<dbReference type="GO" id="GO:0008483">
    <property type="term" value="F:transaminase activity"/>
    <property type="evidence" value="ECO:0007669"/>
    <property type="project" value="TreeGrafter"/>
</dbReference>
<evidence type="ECO:0000313" key="4">
    <source>
        <dbReference type="Proteomes" id="UP000184073"/>
    </source>
</evidence>
<organism evidence="3 4">
    <name type="scientific">Aspergillus versicolor CBS 583.65</name>
    <dbReference type="NCBI Taxonomy" id="1036611"/>
    <lineage>
        <taxon>Eukaryota</taxon>
        <taxon>Fungi</taxon>
        <taxon>Dikarya</taxon>
        <taxon>Ascomycota</taxon>
        <taxon>Pezizomycotina</taxon>
        <taxon>Eurotiomycetes</taxon>
        <taxon>Eurotiomycetidae</taxon>
        <taxon>Eurotiales</taxon>
        <taxon>Aspergillaceae</taxon>
        <taxon>Aspergillus</taxon>
        <taxon>Aspergillus subgen. Nidulantes</taxon>
    </lineage>
</organism>
<dbReference type="STRING" id="1036611.A0A1L9PWU2"/>
<keyword evidence="1" id="KW-0663">Pyridoxal phosphate</keyword>
<dbReference type="AlphaFoldDB" id="A0A1L9PWU2"/>
<dbReference type="InterPro" id="IPR050478">
    <property type="entry name" value="Ethylene_sulfur-biosynth"/>
</dbReference>
<dbReference type="EMBL" id="KV878134">
    <property type="protein sequence ID" value="OJJ05987.1"/>
    <property type="molecule type" value="Genomic_DNA"/>
</dbReference>
<dbReference type="GeneID" id="63728793"/>
<name>A0A1L9PWU2_ASPVE</name>
<protein>
    <recommendedName>
        <fullName evidence="2">Aminotransferase class I/classII large domain-containing protein</fullName>
    </recommendedName>
</protein>
<dbReference type="Proteomes" id="UP000184073">
    <property type="component" value="Unassembled WGS sequence"/>
</dbReference>
<dbReference type="InterPro" id="IPR015422">
    <property type="entry name" value="PyrdxlP-dep_Trfase_small"/>
</dbReference>
<dbReference type="InterPro" id="IPR015424">
    <property type="entry name" value="PyrdxlP-dep_Trfase"/>
</dbReference>
<keyword evidence="4" id="KW-1185">Reference proteome</keyword>
<reference evidence="4" key="1">
    <citation type="journal article" date="2017" name="Genome Biol.">
        <title>Comparative genomics reveals high biological diversity and specific adaptations in the industrially and medically important fungal genus Aspergillus.</title>
        <authorList>
            <person name="de Vries R.P."/>
            <person name="Riley R."/>
            <person name="Wiebenga A."/>
            <person name="Aguilar-Osorio G."/>
            <person name="Amillis S."/>
            <person name="Uchima C.A."/>
            <person name="Anderluh G."/>
            <person name="Asadollahi M."/>
            <person name="Askin M."/>
            <person name="Barry K."/>
            <person name="Battaglia E."/>
            <person name="Bayram O."/>
            <person name="Benocci T."/>
            <person name="Braus-Stromeyer S.A."/>
            <person name="Caldana C."/>
            <person name="Canovas D."/>
            <person name="Cerqueira G.C."/>
            <person name="Chen F."/>
            <person name="Chen W."/>
            <person name="Choi C."/>
            <person name="Clum A."/>
            <person name="Dos Santos R.A."/>
            <person name="Damasio A.R."/>
            <person name="Diallinas G."/>
            <person name="Emri T."/>
            <person name="Fekete E."/>
            <person name="Flipphi M."/>
            <person name="Freyberg S."/>
            <person name="Gallo A."/>
            <person name="Gournas C."/>
            <person name="Habgood R."/>
            <person name="Hainaut M."/>
            <person name="Harispe M.L."/>
            <person name="Henrissat B."/>
            <person name="Hilden K.S."/>
            <person name="Hope R."/>
            <person name="Hossain A."/>
            <person name="Karabika E."/>
            <person name="Karaffa L."/>
            <person name="Karanyi Z."/>
            <person name="Krasevec N."/>
            <person name="Kuo A."/>
            <person name="Kusch H."/>
            <person name="LaButti K."/>
            <person name="Lagendijk E.L."/>
            <person name="Lapidus A."/>
            <person name="Levasseur A."/>
            <person name="Lindquist E."/>
            <person name="Lipzen A."/>
            <person name="Logrieco A.F."/>
            <person name="MacCabe A."/>
            <person name="Maekelae M.R."/>
            <person name="Malavazi I."/>
            <person name="Melin P."/>
            <person name="Meyer V."/>
            <person name="Mielnichuk N."/>
            <person name="Miskei M."/>
            <person name="Molnar A.P."/>
            <person name="Mule G."/>
            <person name="Ngan C.Y."/>
            <person name="Orejas M."/>
            <person name="Orosz E."/>
            <person name="Ouedraogo J.P."/>
            <person name="Overkamp K.M."/>
            <person name="Park H.-S."/>
            <person name="Perrone G."/>
            <person name="Piumi F."/>
            <person name="Punt P.J."/>
            <person name="Ram A.F."/>
            <person name="Ramon A."/>
            <person name="Rauscher S."/>
            <person name="Record E."/>
            <person name="Riano-Pachon D.M."/>
            <person name="Robert V."/>
            <person name="Roehrig J."/>
            <person name="Ruller R."/>
            <person name="Salamov A."/>
            <person name="Salih N.S."/>
            <person name="Samson R.A."/>
            <person name="Sandor E."/>
            <person name="Sanguinetti M."/>
            <person name="Schuetze T."/>
            <person name="Sepcic K."/>
            <person name="Shelest E."/>
            <person name="Sherlock G."/>
            <person name="Sophianopoulou V."/>
            <person name="Squina F.M."/>
            <person name="Sun H."/>
            <person name="Susca A."/>
            <person name="Todd R.B."/>
            <person name="Tsang A."/>
            <person name="Unkles S.E."/>
            <person name="van de Wiele N."/>
            <person name="van Rossen-Uffink D."/>
            <person name="Oliveira J.V."/>
            <person name="Vesth T.C."/>
            <person name="Visser J."/>
            <person name="Yu J.-H."/>
            <person name="Zhou M."/>
            <person name="Andersen M.R."/>
            <person name="Archer D.B."/>
            <person name="Baker S.E."/>
            <person name="Benoit I."/>
            <person name="Brakhage A.A."/>
            <person name="Braus G.H."/>
            <person name="Fischer R."/>
            <person name="Frisvad J.C."/>
            <person name="Goldman G.H."/>
            <person name="Houbraken J."/>
            <person name="Oakley B."/>
            <person name="Pocsi I."/>
            <person name="Scazzocchio C."/>
            <person name="Seiboth B."/>
            <person name="vanKuyk P.A."/>
            <person name="Wortman J."/>
            <person name="Dyer P.S."/>
            <person name="Grigoriev I.V."/>
        </authorList>
    </citation>
    <scope>NUCLEOTIDE SEQUENCE [LARGE SCALE GENOMIC DNA]</scope>
    <source>
        <strain evidence="4">CBS 583.65</strain>
    </source>
</reference>
<accession>A0A1L9PWU2</accession>
<feature type="domain" description="Aminotransferase class I/classII large" evidence="2">
    <location>
        <begin position="81"/>
        <end position="431"/>
    </location>
</feature>
<dbReference type="Pfam" id="PF00155">
    <property type="entry name" value="Aminotran_1_2"/>
    <property type="match status" value="1"/>
</dbReference>
<evidence type="ECO:0000256" key="1">
    <source>
        <dbReference type="ARBA" id="ARBA00022898"/>
    </source>
</evidence>
<evidence type="ECO:0000313" key="3">
    <source>
        <dbReference type="EMBL" id="OJJ05987.1"/>
    </source>
</evidence>
<dbReference type="Gene3D" id="3.90.1150.10">
    <property type="entry name" value="Aspartate Aminotransferase, domain 1"/>
    <property type="match status" value="1"/>
</dbReference>
<dbReference type="GO" id="GO:0030170">
    <property type="term" value="F:pyridoxal phosphate binding"/>
    <property type="evidence" value="ECO:0007669"/>
    <property type="project" value="InterPro"/>
</dbReference>
<dbReference type="VEuPathDB" id="FungiDB:ASPVEDRAFT_45413"/>
<dbReference type="PANTHER" id="PTHR43795:SF63">
    <property type="entry name" value="PUTATIVE (AFU_ORTHOLOGUE AFUA_4G00630)-RELATED"/>
    <property type="match status" value="1"/>
</dbReference>
<dbReference type="SUPFAM" id="SSF53383">
    <property type="entry name" value="PLP-dependent transferases"/>
    <property type="match status" value="1"/>
</dbReference>
<proteinExistence type="predicted"/>
<dbReference type="GO" id="GO:0006520">
    <property type="term" value="P:amino acid metabolic process"/>
    <property type="evidence" value="ECO:0007669"/>
    <property type="project" value="TreeGrafter"/>
</dbReference>
<gene>
    <name evidence="3" type="ORF">ASPVEDRAFT_45413</name>
</gene>
<dbReference type="InterPro" id="IPR015421">
    <property type="entry name" value="PyrdxlP-dep_Trfase_major"/>
</dbReference>
<dbReference type="InterPro" id="IPR004839">
    <property type="entry name" value="Aminotransferase_I/II_large"/>
</dbReference>
<dbReference type="RefSeq" id="XP_040671749.1">
    <property type="nucleotide sequence ID" value="XM_040813282.1"/>
</dbReference>
<sequence length="437" mass="48631">MASQSKPRIVSQRAQNASEATSKNLMWDIMSDVWCPSANPDGYVNVGVAENALMHDELLKFLNRKLELPANYLTYNDGGGGSLRLRKAICQFLDHHLKPVKSLEPGHIIVTNGVSPAIEHASWAFADPGEGILLGRPYYGTFIPDISMRPGTQVVEVAFDDVDPLGIAAVGKYEEALLHFQQSTGKRVRGLMLCHPHNPLGRCYPRETIIGLMKLCQKYHMHLISDEIYALSVFENKVDHDGPPPVEFESALSIDLTGIIDAELVHVLWGMSKDFGANGVRLGVLISQANADVHLALKSISLYSYSSGIADHLAALLLEDKGFTDAYIKENQKRLADSYAYTVDILKREGIEHAPGCNAAFFLWVNLGKRYRELHPGIADTDPVGDRVMQQLLRRRVFLASGELFGAEKDGWFRIVFTQPREYLKEALDRVYAAIRD</sequence>
<evidence type="ECO:0000259" key="2">
    <source>
        <dbReference type="Pfam" id="PF00155"/>
    </source>
</evidence>
<dbReference type="CDD" id="cd00609">
    <property type="entry name" value="AAT_like"/>
    <property type="match status" value="1"/>
</dbReference>
<dbReference type="PRINTS" id="PR00753">
    <property type="entry name" value="ACCSYNTHASE"/>
</dbReference>